<evidence type="ECO:0000256" key="1">
    <source>
        <dbReference type="SAM" id="MobiDB-lite"/>
    </source>
</evidence>
<feature type="compositionally biased region" description="Gly residues" evidence="1">
    <location>
        <begin position="97"/>
        <end position="134"/>
    </location>
</feature>
<sequence>MSVPINITKKAPSSSSPSSSGTPAKPAYFSNGRALSSPPLSARAKSLLSTIYCFIGLYLTTLFSLDSTAAAQGSPFAKSRGGGTQGRGSFPKPTFWGGSGGGGGGDGRGPGGGGSGGGNGKGWFGGAGGGGGKKLGTVDGVRGPECGSCQ</sequence>
<protein>
    <submittedName>
        <fullName evidence="2">Uncharacterized protein</fullName>
    </submittedName>
</protein>
<feature type="region of interest" description="Disordered" evidence="1">
    <location>
        <begin position="1"/>
        <end position="37"/>
    </location>
</feature>
<feature type="region of interest" description="Disordered" evidence="1">
    <location>
        <begin position="73"/>
        <end position="150"/>
    </location>
</feature>
<dbReference type="OrthoDB" id="2121326at2759"/>
<dbReference type="AlphaFoldDB" id="A0A6A6G4E8"/>
<dbReference type="Proteomes" id="UP000799538">
    <property type="component" value="Unassembled WGS sequence"/>
</dbReference>
<name>A0A6A6G4E8_9PEZI</name>
<gene>
    <name evidence="2" type="ORF">BDZ85DRAFT_284729</name>
</gene>
<keyword evidence="3" id="KW-1185">Reference proteome</keyword>
<proteinExistence type="predicted"/>
<accession>A0A6A6G4E8</accession>
<reference evidence="3" key="1">
    <citation type="journal article" date="2020" name="Stud. Mycol.">
        <title>101 Dothideomycetes genomes: A test case for predicting lifestyles and emergence of pathogens.</title>
        <authorList>
            <person name="Haridas S."/>
            <person name="Albert R."/>
            <person name="Binder M."/>
            <person name="Bloem J."/>
            <person name="LaButti K."/>
            <person name="Salamov A."/>
            <person name="Andreopoulos B."/>
            <person name="Baker S."/>
            <person name="Barry K."/>
            <person name="Bills G."/>
            <person name="Bluhm B."/>
            <person name="Cannon C."/>
            <person name="Castanera R."/>
            <person name="Culley D."/>
            <person name="Daum C."/>
            <person name="Ezra D."/>
            <person name="Gonzalez J."/>
            <person name="Henrissat B."/>
            <person name="Kuo A."/>
            <person name="Liang C."/>
            <person name="Lipzen A."/>
            <person name="Lutzoni F."/>
            <person name="Magnuson J."/>
            <person name="Mondo S."/>
            <person name="Nolan M."/>
            <person name="Ohm R."/>
            <person name="Pangilinan J."/>
            <person name="Park H.-J."/>
            <person name="Ramirez L."/>
            <person name="Alfaro M."/>
            <person name="Sun H."/>
            <person name="Tritt A."/>
            <person name="Yoshinaga Y."/>
            <person name="Zwiers L.-H."/>
            <person name="Turgeon B."/>
            <person name="Goodwin S."/>
            <person name="Spatafora J."/>
            <person name="Crous P."/>
            <person name="Grigoriev I."/>
        </authorList>
    </citation>
    <scope>NUCLEOTIDE SEQUENCE [LARGE SCALE GENOMIC DNA]</scope>
    <source>
        <strain evidence="3">CECT 20119</strain>
    </source>
</reference>
<dbReference type="EMBL" id="ML992513">
    <property type="protein sequence ID" value="KAF2220310.1"/>
    <property type="molecule type" value="Genomic_DNA"/>
</dbReference>
<evidence type="ECO:0000313" key="2">
    <source>
        <dbReference type="EMBL" id="KAF2220310.1"/>
    </source>
</evidence>
<evidence type="ECO:0000313" key="3">
    <source>
        <dbReference type="Proteomes" id="UP000799538"/>
    </source>
</evidence>
<organism evidence="2 3">
    <name type="scientific">Elsinoe ampelina</name>
    <dbReference type="NCBI Taxonomy" id="302913"/>
    <lineage>
        <taxon>Eukaryota</taxon>
        <taxon>Fungi</taxon>
        <taxon>Dikarya</taxon>
        <taxon>Ascomycota</taxon>
        <taxon>Pezizomycotina</taxon>
        <taxon>Dothideomycetes</taxon>
        <taxon>Dothideomycetidae</taxon>
        <taxon>Myriangiales</taxon>
        <taxon>Elsinoaceae</taxon>
        <taxon>Elsinoe</taxon>
    </lineage>
</organism>